<dbReference type="AlphaFoldDB" id="A0AAE1P0D3"/>
<accession>A0AAE1P0D3</accession>
<gene>
    <name evidence="1" type="ORF">Pmani_029340</name>
</gene>
<keyword evidence="2" id="KW-1185">Reference proteome</keyword>
<organism evidence="1 2">
    <name type="scientific">Petrolisthes manimaculis</name>
    <dbReference type="NCBI Taxonomy" id="1843537"/>
    <lineage>
        <taxon>Eukaryota</taxon>
        <taxon>Metazoa</taxon>
        <taxon>Ecdysozoa</taxon>
        <taxon>Arthropoda</taxon>
        <taxon>Crustacea</taxon>
        <taxon>Multicrustacea</taxon>
        <taxon>Malacostraca</taxon>
        <taxon>Eumalacostraca</taxon>
        <taxon>Eucarida</taxon>
        <taxon>Decapoda</taxon>
        <taxon>Pleocyemata</taxon>
        <taxon>Anomura</taxon>
        <taxon>Galatheoidea</taxon>
        <taxon>Porcellanidae</taxon>
        <taxon>Petrolisthes</taxon>
    </lineage>
</organism>
<dbReference type="Proteomes" id="UP001292094">
    <property type="component" value="Unassembled WGS sequence"/>
</dbReference>
<evidence type="ECO:0000313" key="1">
    <source>
        <dbReference type="EMBL" id="KAK4298300.1"/>
    </source>
</evidence>
<sequence length="98" mass="11746">MFLEPEVRIKLADEPWEIEKREEEEIRLPALPVWQSVMLKQESHKHLNREEIDIRVVQQPYNAKSPVVDNNLDDDIIILDSEKEENMILAKKENRDER</sequence>
<proteinExistence type="predicted"/>
<name>A0AAE1P0D3_9EUCA</name>
<dbReference type="EMBL" id="JAWZYT010003459">
    <property type="protein sequence ID" value="KAK4298300.1"/>
    <property type="molecule type" value="Genomic_DNA"/>
</dbReference>
<comment type="caution">
    <text evidence="1">The sequence shown here is derived from an EMBL/GenBank/DDBJ whole genome shotgun (WGS) entry which is preliminary data.</text>
</comment>
<reference evidence="1" key="1">
    <citation type="submission" date="2023-11" db="EMBL/GenBank/DDBJ databases">
        <title>Genome assemblies of two species of porcelain crab, Petrolisthes cinctipes and Petrolisthes manimaculis (Anomura: Porcellanidae).</title>
        <authorList>
            <person name="Angst P."/>
        </authorList>
    </citation>
    <scope>NUCLEOTIDE SEQUENCE</scope>
    <source>
        <strain evidence="1">PB745_02</strain>
        <tissue evidence="1">Gill</tissue>
    </source>
</reference>
<protein>
    <submittedName>
        <fullName evidence="1">Uncharacterized protein</fullName>
    </submittedName>
</protein>
<evidence type="ECO:0000313" key="2">
    <source>
        <dbReference type="Proteomes" id="UP001292094"/>
    </source>
</evidence>